<keyword evidence="1" id="KW-1133">Transmembrane helix</keyword>
<protein>
    <submittedName>
        <fullName evidence="2">Uncharacterized protein</fullName>
    </submittedName>
</protein>
<dbReference type="EMBL" id="JAVRRT010000009">
    <property type="protein sequence ID" value="KAK5168607.1"/>
    <property type="molecule type" value="Genomic_DNA"/>
</dbReference>
<comment type="caution">
    <text evidence="2">The sequence shown here is derived from an EMBL/GenBank/DDBJ whole genome shotgun (WGS) entry which is preliminary data.</text>
</comment>
<feature type="transmembrane region" description="Helical" evidence="1">
    <location>
        <begin position="139"/>
        <end position="159"/>
    </location>
</feature>
<accession>A0AAV9P9E2</accession>
<dbReference type="RefSeq" id="XP_064658073.1">
    <property type="nucleotide sequence ID" value="XM_064803158.1"/>
</dbReference>
<keyword evidence="1" id="KW-0812">Transmembrane</keyword>
<evidence type="ECO:0000256" key="1">
    <source>
        <dbReference type="SAM" id="Phobius"/>
    </source>
</evidence>
<feature type="transmembrane region" description="Helical" evidence="1">
    <location>
        <begin position="516"/>
        <end position="539"/>
    </location>
</feature>
<dbReference type="Proteomes" id="UP001337655">
    <property type="component" value="Unassembled WGS sequence"/>
</dbReference>
<gene>
    <name evidence="2" type="ORF">LTR77_005916</name>
</gene>
<dbReference type="InterPro" id="IPR021514">
    <property type="entry name" value="DUF3176"/>
</dbReference>
<keyword evidence="3" id="KW-1185">Reference proteome</keyword>
<evidence type="ECO:0000313" key="3">
    <source>
        <dbReference type="Proteomes" id="UP001337655"/>
    </source>
</evidence>
<feature type="transmembrane region" description="Helical" evidence="1">
    <location>
        <begin position="41"/>
        <end position="66"/>
    </location>
</feature>
<organism evidence="2 3">
    <name type="scientific">Saxophila tyrrhenica</name>
    <dbReference type="NCBI Taxonomy" id="1690608"/>
    <lineage>
        <taxon>Eukaryota</taxon>
        <taxon>Fungi</taxon>
        <taxon>Dikarya</taxon>
        <taxon>Ascomycota</taxon>
        <taxon>Pezizomycotina</taxon>
        <taxon>Dothideomycetes</taxon>
        <taxon>Dothideomycetidae</taxon>
        <taxon>Mycosphaerellales</taxon>
        <taxon>Extremaceae</taxon>
        <taxon>Saxophila</taxon>
    </lineage>
</organism>
<dbReference type="AlphaFoldDB" id="A0AAV9P9E2"/>
<dbReference type="Pfam" id="PF11374">
    <property type="entry name" value="DUF3176"/>
    <property type="match status" value="1"/>
</dbReference>
<reference evidence="2 3" key="1">
    <citation type="submission" date="2023-08" db="EMBL/GenBank/DDBJ databases">
        <title>Black Yeasts Isolated from many extreme environments.</title>
        <authorList>
            <person name="Coleine C."/>
            <person name="Stajich J.E."/>
            <person name="Selbmann L."/>
        </authorList>
    </citation>
    <scope>NUCLEOTIDE SEQUENCE [LARGE SCALE GENOMIC DNA]</scope>
    <source>
        <strain evidence="2 3">CCFEE 5935</strain>
    </source>
</reference>
<dbReference type="PANTHER" id="PTHR37576:SF2">
    <property type="entry name" value="DEFECT AT LOW TEMPERATURE PROTEIN 1"/>
    <property type="match status" value="1"/>
</dbReference>
<dbReference type="GeneID" id="89927256"/>
<keyword evidence="1" id="KW-0472">Membrane</keyword>
<sequence length="645" mass="71017">MDEKMIASHHLHIVELPPSSESCEEIKKPLSRPWRPSVFRIGPLIGLVALLFAFLQVFATCSILLASDGDMVKNWRYQPSVYLATLTAISNKCLQFATIQGTVVTFWLKAIKGTTLGQLHRDWGFGLYTYKALTAGRHFNLLAFACIAATFVVMDGPLLQRASTVHLSTVDHTFNLSVSITPEIPAYWTGTVGFYLMPLVESLQFQNHFLPVYYEFGAGAPMRGAIVGCPSQSTCRALVRGPALAVDNCTSVSEPRDFKSLMSKTQAKDFAQGCMWWVNFGPFSRPEEDQVVFKQKFSIFNGTTESFLYETTISDEDVARSCVGHVNTTSCYMVSAVGEYEVEITDGVVTFAEPPSYPRIVARANNTALTDKTVADFQLAINHVDNAINTTLGGIAEGAGLAYYTNEGLVTIPGENREVPSRPGLSPNPSLYTFQHITNYAEMFSSDADCAPAWRDPRDGIMAKLNELMFRTGVYVAQHYDDDYLRPLLDEGLESNSTVPGSLISPVEVFHSDMSYFAGAAAVQLLAILAILVTFYGWWDLGRSATLSPLEIAKAFDAPMLVDVLGNSSGNEIAKVEGCRKVKYGAISNGASEAGSFEPSERQRLGIADMEDVSKPNGHRTTLREHFCSFNSTIARRRKSVKRER</sequence>
<proteinExistence type="predicted"/>
<evidence type="ECO:0000313" key="2">
    <source>
        <dbReference type="EMBL" id="KAK5168607.1"/>
    </source>
</evidence>
<dbReference type="PANTHER" id="PTHR37576">
    <property type="entry name" value="DEFECT AT LOW TEMPERATURE PROTEIN 1"/>
    <property type="match status" value="1"/>
</dbReference>
<name>A0AAV9P9E2_9PEZI</name>